<protein>
    <recommendedName>
        <fullName evidence="4">Integral membrane protein</fullName>
    </recommendedName>
</protein>
<organism evidence="2 3">
    <name type="scientific">Catenulispora subtropica</name>
    <dbReference type="NCBI Taxonomy" id="450798"/>
    <lineage>
        <taxon>Bacteria</taxon>
        <taxon>Bacillati</taxon>
        <taxon>Actinomycetota</taxon>
        <taxon>Actinomycetes</taxon>
        <taxon>Catenulisporales</taxon>
        <taxon>Catenulisporaceae</taxon>
        <taxon>Catenulispora</taxon>
    </lineage>
</organism>
<dbReference type="RefSeq" id="WP_344661361.1">
    <property type="nucleotide sequence ID" value="NZ_BAAAQM010000052.1"/>
</dbReference>
<name>A0ABP5EB66_9ACTN</name>
<comment type="caution">
    <text evidence="2">The sequence shown here is derived from an EMBL/GenBank/DDBJ whole genome shotgun (WGS) entry which is preliminary data.</text>
</comment>
<feature type="transmembrane region" description="Helical" evidence="1">
    <location>
        <begin position="28"/>
        <end position="48"/>
    </location>
</feature>
<gene>
    <name evidence="2" type="ORF">GCM10009838_68980</name>
</gene>
<evidence type="ECO:0000313" key="3">
    <source>
        <dbReference type="Proteomes" id="UP001499854"/>
    </source>
</evidence>
<evidence type="ECO:0000256" key="1">
    <source>
        <dbReference type="SAM" id="Phobius"/>
    </source>
</evidence>
<reference evidence="3" key="1">
    <citation type="journal article" date="2019" name="Int. J. Syst. Evol. Microbiol.">
        <title>The Global Catalogue of Microorganisms (GCM) 10K type strain sequencing project: providing services to taxonomists for standard genome sequencing and annotation.</title>
        <authorList>
            <consortium name="The Broad Institute Genomics Platform"/>
            <consortium name="The Broad Institute Genome Sequencing Center for Infectious Disease"/>
            <person name="Wu L."/>
            <person name="Ma J."/>
        </authorList>
    </citation>
    <scope>NUCLEOTIDE SEQUENCE [LARGE SCALE GENOMIC DNA]</scope>
    <source>
        <strain evidence="3">JCM 16013</strain>
    </source>
</reference>
<proteinExistence type="predicted"/>
<feature type="transmembrane region" description="Helical" evidence="1">
    <location>
        <begin position="54"/>
        <end position="74"/>
    </location>
</feature>
<evidence type="ECO:0000313" key="2">
    <source>
        <dbReference type="EMBL" id="GAA1994759.1"/>
    </source>
</evidence>
<accession>A0ABP5EB66</accession>
<keyword evidence="1" id="KW-1133">Transmembrane helix</keyword>
<keyword evidence="3" id="KW-1185">Reference proteome</keyword>
<dbReference type="Proteomes" id="UP001499854">
    <property type="component" value="Unassembled WGS sequence"/>
</dbReference>
<evidence type="ECO:0008006" key="4">
    <source>
        <dbReference type="Google" id="ProtNLM"/>
    </source>
</evidence>
<keyword evidence="1" id="KW-0472">Membrane</keyword>
<keyword evidence="1" id="KW-0812">Transmembrane</keyword>
<sequence length="187" mass="20537">MSTLTPAADPQRAERLRAEQRARERGRWTAIGLALAAMVAVVGGTAWLVLGAQWFGPVLGGCVAAIALGAFYTVAGRTVGMNGDVRERVLERHYIGVAWYASMLRTTREPGGYERGLRRELTRLAAARLAERHGVNLYRDPRTAAALIGPDLWSLVDPALLKERRGVPKDAVPLRAVIELIDRLERM</sequence>
<dbReference type="EMBL" id="BAAAQM010000052">
    <property type="protein sequence ID" value="GAA1994759.1"/>
    <property type="molecule type" value="Genomic_DNA"/>
</dbReference>